<dbReference type="PANTHER" id="PTHR42736">
    <property type="entry name" value="PROTEIN-GLUTAMINE GAMMA-GLUTAMYLTRANSFERASE"/>
    <property type="match status" value="1"/>
</dbReference>
<dbReference type="InterPro" id="IPR052901">
    <property type="entry name" value="Bact_TGase-like"/>
</dbReference>
<keyword evidence="1" id="KW-0812">Transmembrane</keyword>
<dbReference type="InterPro" id="IPR021878">
    <property type="entry name" value="TgpA_N"/>
</dbReference>
<dbReference type="PANTHER" id="PTHR42736:SF1">
    <property type="entry name" value="PROTEIN-GLUTAMINE GAMMA-GLUTAMYLTRANSFERASE"/>
    <property type="match status" value="1"/>
</dbReference>
<dbReference type="EMBL" id="SNZH01000016">
    <property type="protein sequence ID" value="TDR39361.1"/>
    <property type="molecule type" value="Genomic_DNA"/>
</dbReference>
<reference evidence="3 4" key="1">
    <citation type="submission" date="2019-03" db="EMBL/GenBank/DDBJ databases">
        <title>Genomic Encyclopedia of Type Strains, Phase IV (KMG-IV): sequencing the most valuable type-strain genomes for metagenomic binning, comparative biology and taxonomic classification.</title>
        <authorList>
            <person name="Goeker M."/>
        </authorList>
    </citation>
    <scope>NUCLEOTIDE SEQUENCE [LARGE SCALE GENOMIC DNA]</scope>
    <source>
        <strain evidence="3 4">DSM 21667</strain>
    </source>
</reference>
<sequence>MRLNLHQFNLLNLAVLLVLTTHFGHLPLWMDAAGLAIVGARWLQRRYRPQWGATPVWIRLPLTLGLPVAVIAQYGTLLGLEPGSVLAIGMLILKLSESEKVRDARAALTFAGFVLMAALLFERNLINAAHVALAVVPLFVCMRALEPRPTDAVGGGPDLWHSTRSTVLGLTAAIPLTLVVFVFMPRLAQPLWGAPSNEEARTGVSDTMAPGQFAELMVDDSPAFRVQFASGQPPLPAQRYWRGLVLNRFDGLTWTRTESASARLEDGDLKLLSAPIEYELTLEPTQQRWLFPLDVPTRAPERFARNADLTLVGFRPLSAVQRFSLSSVLEYRLEGLTPMRRQAALNMPYGFNPRLQELGAQWRQQYGGDAQRIVQAALKLYHDEFSYTLTPPVLGRDGMDDFLFETRAGYCEHFSSSFANLMRAAGVPARVVVGYQGGYWNADGSYLLIRQSDAHAWNEVWLDGRWQRIDPTAAVRPERVALGSRAANSGETRWYRAQWLLDLRNRWDLANQMWNEVIVQFDTLRQQGLLRNFGVERANWNQLALAFGIASSILMLLGLYWALRRERQQSDTLDQAYHHLCRRLAAAGVARAAQEGPISYLRRVCQHLPQAAAELEGLFADYVRLRYALPEPDAAGSREFSRAVRRFKPAGNHS</sequence>
<proteinExistence type="predicted"/>
<keyword evidence="1" id="KW-1133">Transmembrane helix</keyword>
<accession>A0A4R6YNS6</accession>
<feature type="transmembrane region" description="Helical" evidence="1">
    <location>
        <begin position="543"/>
        <end position="563"/>
    </location>
</feature>
<evidence type="ECO:0000256" key="1">
    <source>
        <dbReference type="SAM" id="Phobius"/>
    </source>
</evidence>
<feature type="domain" description="Transglutaminase-like" evidence="2">
    <location>
        <begin position="403"/>
        <end position="473"/>
    </location>
</feature>
<feature type="transmembrane region" description="Helical" evidence="1">
    <location>
        <begin position="64"/>
        <end position="92"/>
    </location>
</feature>
<feature type="transmembrane region" description="Helical" evidence="1">
    <location>
        <begin position="127"/>
        <end position="145"/>
    </location>
</feature>
<dbReference type="RefSeq" id="WP_133820833.1">
    <property type="nucleotide sequence ID" value="NZ_SNZH01000016.1"/>
</dbReference>
<gene>
    <name evidence="3" type="ORF">DFR29_11662</name>
</gene>
<dbReference type="Pfam" id="PF01841">
    <property type="entry name" value="Transglut_core"/>
    <property type="match status" value="1"/>
</dbReference>
<comment type="caution">
    <text evidence="3">The sequence shown here is derived from an EMBL/GenBank/DDBJ whole genome shotgun (WGS) entry which is preliminary data.</text>
</comment>
<name>A0A4R6YNS6_9GAMM</name>
<dbReference type="InterPro" id="IPR002931">
    <property type="entry name" value="Transglutaminase-like"/>
</dbReference>
<keyword evidence="4" id="KW-1185">Reference proteome</keyword>
<organism evidence="3 4">
    <name type="scientific">Tahibacter aquaticus</name>
    <dbReference type="NCBI Taxonomy" id="520092"/>
    <lineage>
        <taxon>Bacteria</taxon>
        <taxon>Pseudomonadati</taxon>
        <taxon>Pseudomonadota</taxon>
        <taxon>Gammaproteobacteria</taxon>
        <taxon>Lysobacterales</taxon>
        <taxon>Rhodanobacteraceae</taxon>
        <taxon>Tahibacter</taxon>
    </lineage>
</organism>
<dbReference type="SMART" id="SM00460">
    <property type="entry name" value="TGc"/>
    <property type="match status" value="1"/>
</dbReference>
<dbReference type="InterPro" id="IPR038765">
    <property type="entry name" value="Papain-like_cys_pep_sf"/>
</dbReference>
<dbReference type="Proteomes" id="UP000295293">
    <property type="component" value="Unassembled WGS sequence"/>
</dbReference>
<dbReference type="SUPFAM" id="SSF54001">
    <property type="entry name" value="Cysteine proteinases"/>
    <property type="match status" value="1"/>
</dbReference>
<evidence type="ECO:0000313" key="4">
    <source>
        <dbReference type="Proteomes" id="UP000295293"/>
    </source>
</evidence>
<feature type="transmembrane region" description="Helical" evidence="1">
    <location>
        <begin position="104"/>
        <end position="121"/>
    </location>
</feature>
<evidence type="ECO:0000313" key="3">
    <source>
        <dbReference type="EMBL" id="TDR39361.1"/>
    </source>
</evidence>
<feature type="transmembrane region" description="Helical" evidence="1">
    <location>
        <begin position="166"/>
        <end position="184"/>
    </location>
</feature>
<dbReference type="Gene3D" id="3.10.620.30">
    <property type="match status" value="1"/>
</dbReference>
<dbReference type="AlphaFoldDB" id="A0A4R6YNS6"/>
<dbReference type="OrthoDB" id="9804872at2"/>
<evidence type="ECO:0000259" key="2">
    <source>
        <dbReference type="SMART" id="SM00460"/>
    </source>
</evidence>
<dbReference type="Pfam" id="PF11992">
    <property type="entry name" value="TgpA_N"/>
    <property type="match status" value="1"/>
</dbReference>
<dbReference type="InterPro" id="IPR025403">
    <property type="entry name" value="TgpA-like_C"/>
</dbReference>
<dbReference type="Pfam" id="PF13559">
    <property type="entry name" value="DUF4129"/>
    <property type="match status" value="1"/>
</dbReference>
<keyword evidence="1" id="KW-0472">Membrane</keyword>
<protein>
    <submittedName>
        <fullName evidence="3">Uncharacterized protein DUF4129</fullName>
    </submittedName>
</protein>